<dbReference type="NCBIfam" id="TIGR03442">
    <property type="entry name" value="ergothioneine biosynthesis protein EgtC"/>
    <property type="match status" value="1"/>
</dbReference>
<dbReference type="AlphaFoldDB" id="A0A2H6LIG5"/>
<dbReference type="PANTHER" id="PTHR43187">
    <property type="entry name" value="GLUTAMINE AMIDOTRANSFERASE DUG3-RELATED"/>
    <property type="match status" value="1"/>
</dbReference>
<sequence length="270" mass="30940">MGVNTFIMCRLLAYLGSPVSLEHLLYKPEHSLIVQSYQPREMTSGVVNADGFGMGWYHTHKDTAPYIYKNTSPIWNDINLPHLSRYVESKCILGYVRSATIGQAVDFTNCQPFNHENWLFLHNGFIENFRQTLHRRIRSTLTPDFYDKIYGSTDSEHLFALLLSQRQINKHRPPEYALRATLLGIAELAKRHQIKVLANIVLSDGKRLIASRFSVSSPNPSLYWIRDDLNFPNSVIIASEPLFPGNWNPCPENSIITVGEDCDIKIEQIY</sequence>
<dbReference type="Proteomes" id="UP000236527">
    <property type="component" value="Unassembled WGS sequence"/>
</dbReference>
<dbReference type="PANTHER" id="PTHR43187:SF1">
    <property type="entry name" value="GLUTAMINE AMIDOTRANSFERASE DUG3-RELATED"/>
    <property type="match status" value="1"/>
</dbReference>
<dbReference type="InterPro" id="IPR017808">
    <property type="entry name" value="EgtC"/>
</dbReference>
<dbReference type="Gene3D" id="3.60.20.10">
    <property type="entry name" value="Glutamine Phosphoribosylpyrophosphate, subunit 1, domain 1"/>
    <property type="match status" value="1"/>
</dbReference>
<keyword evidence="3" id="KW-0808">Transferase</keyword>
<evidence type="ECO:0000259" key="2">
    <source>
        <dbReference type="PROSITE" id="PS51278"/>
    </source>
</evidence>
<keyword evidence="1 3" id="KW-0315">Glutamine amidotransferase</keyword>
<dbReference type="InterPro" id="IPR029055">
    <property type="entry name" value="Ntn_hydrolases_N"/>
</dbReference>
<gene>
    <name evidence="3" type="ORF">NCWK1_2757</name>
</gene>
<evidence type="ECO:0000313" key="4">
    <source>
        <dbReference type="Proteomes" id="UP000236527"/>
    </source>
</evidence>
<protein>
    <submittedName>
        <fullName evidence="3">Glutamine amidotransferase</fullName>
    </submittedName>
</protein>
<accession>A0A2H6LIG5</accession>
<organism evidence="3 4">
    <name type="scientific">Nostoc cycadae WK-1</name>
    <dbReference type="NCBI Taxonomy" id="1861711"/>
    <lineage>
        <taxon>Bacteria</taxon>
        <taxon>Bacillati</taxon>
        <taxon>Cyanobacteriota</taxon>
        <taxon>Cyanophyceae</taxon>
        <taxon>Nostocales</taxon>
        <taxon>Nostocaceae</taxon>
        <taxon>Nostoc</taxon>
    </lineage>
</organism>
<comment type="caution">
    <text evidence="3">The sequence shown here is derived from an EMBL/GenBank/DDBJ whole genome shotgun (WGS) entry which is preliminary data.</text>
</comment>
<dbReference type="InterPro" id="IPR052373">
    <property type="entry name" value="Gamma-glu_amide_hydrolase"/>
</dbReference>
<dbReference type="GO" id="GO:0016740">
    <property type="term" value="F:transferase activity"/>
    <property type="evidence" value="ECO:0007669"/>
    <property type="project" value="UniProtKB-KW"/>
</dbReference>
<dbReference type="EMBL" id="BDGE01000044">
    <property type="protein sequence ID" value="GBE92997.1"/>
    <property type="molecule type" value="Genomic_DNA"/>
</dbReference>
<dbReference type="Pfam" id="PF13230">
    <property type="entry name" value="GATase_4"/>
    <property type="match status" value="1"/>
</dbReference>
<keyword evidence="4" id="KW-1185">Reference proteome</keyword>
<proteinExistence type="predicted"/>
<dbReference type="SUPFAM" id="SSF56235">
    <property type="entry name" value="N-terminal nucleophile aminohydrolases (Ntn hydrolases)"/>
    <property type="match status" value="1"/>
</dbReference>
<evidence type="ECO:0000256" key="1">
    <source>
        <dbReference type="ARBA" id="ARBA00022962"/>
    </source>
</evidence>
<dbReference type="InterPro" id="IPR017932">
    <property type="entry name" value="GATase_2_dom"/>
</dbReference>
<dbReference type="CDD" id="cd01908">
    <property type="entry name" value="YafJ"/>
    <property type="match status" value="1"/>
</dbReference>
<reference evidence="4" key="1">
    <citation type="journal article" date="2018" name="Genome Announc.">
        <title>Draft Genome Sequence of the Nitrogen-Fixing and Hormogonia-Inducing Cyanobacterium Nostoc cycadae Strain WK-1, Isolated from the Coralloid Roots of Cycas revoluta.</title>
        <authorList>
            <person name="Kanesaki Y."/>
            <person name="Hirose M."/>
            <person name="Hirose Y."/>
            <person name="Fujisawa T."/>
            <person name="Nakamura Y."/>
            <person name="Watanabe S."/>
            <person name="Matsunaga S."/>
            <person name="Uchida H."/>
            <person name="Murakami A."/>
        </authorList>
    </citation>
    <scope>NUCLEOTIDE SEQUENCE [LARGE SCALE GENOMIC DNA]</scope>
    <source>
        <strain evidence="4">WK-1</strain>
    </source>
</reference>
<dbReference type="InterPro" id="IPR026869">
    <property type="entry name" value="EgtC-like"/>
</dbReference>
<dbReference type="GO" id="GO:0052699">
    <property type="term" value="P:ergothioneine biosynthetic process"/>
    <property type="evidence" value="ECO:0007669"/>
    <property type="project" value="InterPro"/>
</dbReference>
<feature type="domain" description="Glutamine amidotransferase type-2" evidence="2">
    <location>
        <begin position="9"/>
        <end position="270"/>
    </location>
</feature>
<dbReference type="PROSITE" id="PS51278">
    <property type="entry name" value="GATASE_TYPE_2"/>
    <property type="match status" value="1"/>
</dbReference>
<evidence type="ECO:0000313" key="3">
    <source>
        <dbReference type="EMBL" id="GBE92997.1"/>
    </source>
</evidence>
<name>A0A2H6LIG5_9NOSO</name>